<dbReference type="InterPro" id="IPR014030">
    <property type="entry name" value="Ketoacyl_synth_N"/>
</dbReference>
<dbReference type="SUPFAM" id="SSF53901">
    <property type="entry name" value="Thiolase-like"/>
    <property type="match status" value="2"/>
</dbReference>
<organism evidence="3 4">
    <name type="scientific">Ancylobacter rudongensis</name>
    <dbReference type="NCBI Taxonomy" id="177413"/>
    <lineage>
        <taxon>Bacteria</taxon>
        <taxon>Pseudomonadati</taxon>
        <taxon>Pseudomonadota</taxon>
        <taxon>Alphaproteobacteria</taxon>
        <taxon>Hyphomicrobiales</taxon>
        <taxon>Xanthobacteraceae</taxon>
        <taxon>Ancylobacter</taxon>
    </lineage>
</organism>
<dbReference type="Proteomes" id="UP000198889">
    <property type="component" value="Unassembled WGS sequence"/>
</dbReference>
<name>A0A1G4TM44_9HYPH</name>
<dbReference type="InterPro" id="IPR000794">
    <property type="entry name" value="Beta-ketoacyl_synthase"/>
</dbReference>
<gene>
    <name evidence="3" type="ORF">SAMN05660859_3113</name>
</gene>
<keyword evidence="1" id="KW-0808">Transferase</keyword>
<dbReference type="GO" id="GO:0004315">
    <property type="term" value="F:3-oxoacyl-[acyl-carrier-protein] synthase activity"/>
    <property type="evidence" value="ECO:0007669"/>
    <property type="project" value="TreeGrafter"/>
</dbReference>
<evidence type="ECO:0000313" key="3">
    <source>
        <dbReference type="EMBL" id="SCW82513.1"/>
    </source>
</evidence>
<dbReference type="STRING" id="177413.SAMN05660859_3113"/>
<dbReference type="PANTHER" id="PTHR11712:SF336">
    <property type="entry name" value="3-OXOACYL-[ACYL-CARRIER-PROTEIN] SYNTHASE, MITOCHONDRIAL"/>
    <property type="match status" value="1"/>
</dbReference>
<keyword evidence="4" id="KW-1185">Reference proteome</keyword>
<dbReference type="RefSeq" id="WP_091441387.1">
    <property type="nucleotide sequence ID" value="NZ_FMTP01000004.1"/>
</dbReference>
<sequence>MSNRRDVWITGIGLVSSLGEGPEAHRLALSSGTAPVVDETGFAPYVVHPLAPISFDAQIPKKGDQRQMEPWQRIGTYAAGLALDSAGIKGDKDILGTTDMVVAAGGGERDQSVDGAILTEIENQPNPEVFLNEQLQSNLRPTLFLAQLSNLLAGNISIVHGVTGSSRTFMGEESSGTDAVRIGWSRIAAGTSEIALVGGAYNAERRDMLLLFALKRLAMHAPWAPVLAEPKGVPTGSAGAFLVLESPEHATARGAKPIAKLSGVWSERARRNEPGAVEAVLEQLLTTAGADKGDQTAVFSAASGAPEPTQAEAAVLARSGLPVRSVTDRVGHGLEAQMPVALALAALSVAEGKLFAPLTGETLEKPFDGPLSRAIVTAVGHWRGEGVALVERAD</sequence>
<dbReference type="InterPro" id="IPR016039">
    <property type="entry name" value="Thiolase-like"/>
</dbReference>
<dbReference type="PANTHER" id="PTHR11712">
    <property type="entry name" value="POLYKETIDE SYNTHASE-RELATED"/>
    <property type="match status" value="1"/>
</dbReference>
<dbReference type="NCBIfam" id="NF005084">
    <property type="entry name" value="PRK06519.1"/>
    <property type="match status" value="1"/>
</dbReference>
<protein>
    <submittedName>
        <fullName evidence="3">3-oxoacyl-[acyl-carrier-protein] synthase II</fullName>
    </submittedName>
</protein>
<dbReference type="EMBL" id="FMTP01000004">
    <property type="protein sequence ID" value="SCW82513.1"/>
    <property type="molecule type" value="Genomic_DNA"/>
</dbReference>
<proteinExistence type="predicted"/>
<reference evidence="4" key="1">
    <citation type="submission" date="2016-10" db="EMBL/GenBank/DDBJ databases">
        <authorList>
            <person name="Varghese N."/>
            <person name="Submissions S."/>
        </authorList>
    </citation>
    <scope>NUCLEOTIDE SEQUENCE [LARGE SCALE GENOMIC DNA]</scope>
    <source>
        <strain evidence="4">CGMCC 1.1761</strain>
    </source>
</reference>
<accession>A0A1G4TM44</accession>
<dbReference type="Pfam" id="PF00109">
    <property type="entry name" value="ketoacyl-synt"/>
    <property type="match status" value="1"/>
</dbReference>
<dbReference type="AlphaFoldDB" id="A0A1G4TM44"/>
<feature type="domain" description="Beta-ketoacyl synthase-like N-terminal" evidence="2">
    <location>
        <begin position="5"/>
        <end position="248"/>
    </location>
</feature>
<evidence type="ECO:0000259" key="2">
    <source>
        <dbReference type="Pfam" id="PF00109"/>
    </source>
</evidence>
<evidence type="ECO:0000256" key="1">
    <source>
        <dbReference type="ARBA" id="ARBA00022679"/>
    </source>
</evidence>
<dbReference type="GO" id="GO:0006633">
    <property type="term" value="P:fatty acid biosynthetic process"/>
    <property type="evidence" value="ECO:0007669"/>
    <property type="project" value="TreeGrafter"/>
</dbReference>
<evidence type="ECO:0000313" key="4">
    <source>
        <dbReference type="Proteomes" id="UP000198889"/>
    </source>
</evidence>
<dbReference type="Gene3D" id="3.40.47.10">
    <property type="match status" value="1"/>
</dbReference>